<dbReference type="AlphaFoldDB" id="A0A0E0IUB2"/>
<accession>A0A0E0IUB2</accession>
<protein>
    <submittedName>
        <fullName evidence="1">Uncharacterized protein</fullName>
    </submittedName>
</protein>
<reference evidence="1" key="1">
    <citation type="submission" date="2015-04" db="UniProtKB">
        <authorList>
            <consortium name="EnsemblPlants"/>
        </authorList>
    </citation>
    <scope>IDENTIFICATION</scope>
    <source>
        <strain evidence="1">SL10</strain>
    </source>
</reference>
<name>A0A0E0IUB2_ORYNI</name>
<dbReference type="Proteomes" id="UP000006591">
    <property type="component" value="Chromosome 10"/>
</dbReference>
<organism evidence="1">
    <name type="scientific">Oryza nivara</name>
    <name type="common">Indian wild rice</name>
    <name type="synonym">Oryza sativa f. spontanea</name>
    <dbReference type="NCBI Taxonomy" id="4536"/>
    <lineage>
        <taxon>Eukaryota</taxon>
        <taxon>Viridiplantae</taxon>
        <taxon>Streptophyta</taxon>
        <taxon>Embryophyta</taxon>
        <taxon>Tracheophyta</taxon>
        <taxon>Spermatophyta</taxon>
        <taxon>Magnoliopsida</taxon>
        <taxon>Liliopsida</taxon>
        <taxon>Poales</taxon>
        <taxon>Poaceae</taxon>
        <taxon>BOP clade</taxon>
        <taxon>Oryzoideae</taxon>
        <taxon>Oryzeae</taxon>
        <taxon>Oryzinae</taxon>
        <taxon>Oryza</taxon>
    </lineage>
</organism>
<dbReference type="HOGENOM" id="CLU_2100705_0_0_1"/>
<dbReference type="Gramene" id="ONIVA10G15360.7">
    <property type="protein sequence ID" value="ONIVA10G15360.7"/>
    <property type="gene ID" value="ONIVA10G15360"/>
</dbReference>
<proteinExistence type="predicted"/>
<evidence type="ECO:0000313" key="1">
    <source>
        <dbReference type="EnsemblPlants" id="ONIVA10G15360.7"/>
    </source>
</evidence>
<keyword evidence="2" id="KW-1185">Reference proteome</keyword>
<sequence length="122" mass="13268">MVSCFSHQPEREGGIEQVAAMGELLEVGIHGAVDLVLEVVVDAEALQVVDGGHPLPGAAVAAAAVRRTTPLTPPLMQQHLLHVVRQAIQALHEALQMHAFPKHKRLESQNSQSRFSTNFNHF</sequence>
<reference evidence="1" key="2">
    <citation type="submission" date="2018-04" db="EMBL/GenBank/DDBJ databases">
        <title>OnivRS2 (Oryza nivara Reference Sequence Version 2).</title>
        <authorList>
            <person name="Zhang J."/>
            <person name="Kudrna D."/>
            <person name="Lee S."/>
            <person name="Talag J."/>
            <person name="Rajasekar S."/>
            <person name="Welchert J."/>
            <person name="Hsing Y.-I."/>
            <person name="Wing R.A."/>
        </authorList>
    </citation>
    <scope>NUCLEOTIDE SEQUENCE [LARGE SCALE GENOMIC DNA]</scope>
</reference>
<dbReference type="EnsemblPlants" id="ONIVA10G15360.7">
    <property type="protein sequence ID" value="ONIVA10G15360.7"/>
    <property type="gene ID" value="ONIVA10G15360"/>
</dbReference>
<evidence type="ECO:0000313" key="2">
    <source>
        <dbReference type="Proteomes" id="UP000006591"/>
    </source>
</evidence>